<dbReference type="Pfam" id="PF13359">
    <property type="entry name" value="DDE_Tnp_4"/>
    <property type="match status" value="1"/>
</dbReference>
<name>A0A8H6XHP8_9AGAR</name>
<sequence length="184" mass="20897">MDGTLEEISRPIYNQRLACNGWKRMHCLKYHVIISPDGTIIHVFSPIEGQMYDETCFKQSGVLEILEKHFWTSETPETHHPLVVYGDPAYTVSTPMCTPYKVASAKPVERLFKEVGQQFGLLDFAKNQKLLQPPVGLFYLAAIFLCNCHTTLHHPQISQYFRGKPPTLAEYLRGGLVADEDLDA</sequence>
<organism evidence="4 5">
    <name type="scientific">Mycena venus</name>
    <dbReference type="NCBI Taxonomy" id="2733690"/>
    <lineage>
        <taxon>Eukaryota</taxon>
        <taxon>Fungi</taxon>
        <taxon>Dikarya</taxon>
        <taxon>Basidiomycota</taxon>
        <taxon>Agaricomycotina</taxon>
        <taxon>Agaricomycetes</taxon>
        <taxon>Agaricomycetidae</taxon>
        <taxon>Agaricales</taxon>
        <taxon>Marasmiineae</taxon>
        <taxon>Mycenaceae</taxon>
        <taxon>Mycena</taxon>
    </lineage>
</organism>
<evidence type="ECO:0000313" key="4">
    <source>
        <dbReference type="EMBL" id="KAF7341408.1"/>
    </source>
</evidence>
<protein>
    <recommendedName>
        <fullName evidence="3">DDE Tnp4 domain-containing protein</fullName>
    </recommendedName>
</protein>
<proteinExistence type="predicted"/>
<evidence type="ECO:0000259" key="3">
    <source>
        <dbReference type="Pfam" id="PF13359"/>
    </source>
</evidence>
<dbReference type="GO" id="GO:0046872">
    <property type="term" value="F:metal ion binding"/>
    <property type="evidence" value="ECO:0007669"/>
    <property type="project" value="UniProtKB-KW"/>
</dbReference>
<gene>
    <name evidence="4" type="ORF">MVEN_01877700</name>
</gene>
<comment type="caution">
    <text evidence="4">The sequence shown here is derived from an EMBL/GenBank/DDBJ whole genome shotgun (WGS) entry which is preliminary data.</text>
</comment>
<evidence type="ECO:0000256" key="2">
    <source>
        <dbReference type="ARBA" id="ARBA00022723"/>
    </source>
</evidence>
<feature type="domain" description="DDE Tnp4" evidence="3">
    <location>
        <begin position="1"/>
        <end position="102"/>
    </location>
</feature>
<dbReference type="Proteomes" id="UP000620124">
    <property type="component" value="Unassembled WGS sequence"/>
</dbReference>
<dbReference type="OrthoDB" id="5945905at2759"/>
<accession>A0A8H6XHP8</accession>
<comment type="cofactor">
    <cofactor evidence="1">
        <name>a divalent metal cation</name>
        <dbReference type="ChEBI" id="CHEBI:60240"/>
    </cofactor>
</comment>
<dbReference type="InterPro" id="IPR027806">
    <property type="entry name" value="HARBI1_dom"/>
</dbReference>
<dbReference type="AlphaFoldDB" id="A0A8H6XHP8"/>
<evidence type="ECO:0000313" key="5">
    <source>
        <dbReference type="Proteomes" id="UP000620124"/>
    </source>
</evidence>
<dbReference type="EMBL" id="JACAZI010000018">
    <property type="protein sequence ID" value="KAF7341408.1"/>
    <property type="molecule type" value="Genomic_DNA"/>
</dbReference>
<keyword evidence="2" id="KW-0479">Metal-binding</keyword>
<evidence type="ECO:0000256" key="1">
    <source>
        <dbReference type="ARBA" id="ARBA00001968"/>
    </source>
</evidence>
<reference evidence="4" key="1">
    <citation type="submission" date="2020-05" db="EMBL/GenBank/DDBJ databases">
        <title>Mycena genomes resolve the evolution of fungal bioluminescence.</title>
        <authorList>
            <person name="Tsai I.J."/>
        </authorList>
    </citation>
    <scope>NUCLEOTIDE SEQUENCE</scope>
    <source>
        <strain evidence="4">CCC161011</strain>
    </source>
</reference>
<keyword evidence="5" id="KW-1185">Reference proteome</keyword>